<reference evidence="6" key="1">
    <citation type="submission" date="2022-01" db="EMBL/GenBank/DDBJ databases">
        <authorList>
            <person name="King R."/>
        </authorList>
    </citation>
    <scope>NUCLEOTIDE SEQUENCE</scope>
</reference>
<dbReference type="GO" id="GO:0005930">
    <property type="term" value="C:axoneme"/>
    <property type="evidence" value="ECO:0007669"/>
    <property type="project" value="UniProtKB-SubCell"/>
</dbReference>
<accession>A0A9N9RIN4</accession>
<organism evidence="6 7">
    <name type="scientific">Chironomus riparius</name>
    <dbReference type="NCBI Taxonomy" id="315576"/>
    <lineage>
        <taxon>Eukaryota</taxon>
        <taxon>Metazoa</taxon>
        <taxon>Ecdysozoa</taxon>
        <taxon>Arthropoda</taxon>
        <taxon>Hexapoda</taxon>
        <taxon>Insecta</taxon>
        <taxon>Pterygota</taxon>
        <taxon>Neoptera</taxon>
        <taxon>Endopterygota</taxon>
        <taxon>Diptera</taxon>
        <taxon>Nematocera</taxon>
        <taxon>Chironomoidea</taxon>
        <taxon>Chironomidae</taxon>
        <taxon>Chironominae</taxon>
        <taxon>Chironomus</taxon>
    </lineage>
</organism>
<evidence type="ECO:0000256" key="3">
    <source>
        <dbReference type="ARBA" id="ARBA00023054"/>
    </source>
</evidence>
<keyword evidence="2" id="KW-0963">Cytoplasm</keyword>
<evidence type="ECO:0000313" key="7">
    <source>
        <dbReference type="Proteomes" id="UP001153620"/>
    </source>
</evidence>
<dbReference type="GO" id="GO:0060271">
    <property type="term" value="P:cilium assembly"/>
    <property type="evidence" value="ECO:0007669"/>
    <property type="project" value="UniProtKB-UniRule"/>
</dbReference>
<dbReference type="GO" id="GO:0015630">
    <property type="term" value="C:microtubule cytoskeleton"/>
    <property type="evidence" value="ECO:0007669"/>
    <property type="project" value="UniProtKB-UniRule"/>
</dbReference>
<keyword evidence="4" id="KW-0282">Flagellum</keyword>
<proteinExistence type="inferred from homology"/>
<dbReference type="PANTHER" id="PTHR19960:SF12">
    <property type="entry name" value="TEKTIN-4"/>
    <property type="match status" value="1"/>
</dbReference>
<sequence>MACNCSSIKPCIPCVACSGMGGLSTFKRNENFRVSSALDEFDDVCGPERGFKLKDPSRSRDCKIHVEETVREPDPYHPKVMSMLRESKDSSLKPPSSAVLQRPLPEDYGIQTNPLGLPAEKPQCYLPQENDDHVIVPSAQAQMMQIGPWATGRVDWSPLGGLTGTRPVVDSYSITRFSTNEWRRRNYDTLKAANDAIAKSIVVENSAKNSIMRSYEVTEHNQSDNSKRLQNRARDIDDWKQCLERAIRAMTDEICTLEEQRRRLKQAMNVLQMPESIVTECIETRTRRPDNEIVRDEPEEELIKEKALISEIRLLFIKTLSEIEAQLRENRTNKDRMEFDWSDKKDAHENDSRNCQLGNKSLAIMFKAGATRFPADQSTEIYWEQYTVDNLNSAEYCRKKSIHLRSTLDSILMNSARDLRTQADNCDKALHNRIICMDEIRQRLENELRTCLRRLADTEIQIEKLQVAIRNMDYPMKVSQTRLDNRHQRPRVENCRDESQFALIGEVKSINDSISILNEELKNSQEMKKQLMIERGNLEREIMLKRRTINIDRERIQLIRTSFPSTTALTGY</sequence>
<feature type="coiled-coil region" evidence="5">
    <location>
        <begin position="441"/>
        <end position="468"/>
    </location>
</feature>
<keyword evidence="4" id="KW-0969">Cilium</keyword>
<keyword evidence="7" id="KW-1185">Reference proteome</keyword>
<dbReference type="GO" id="GO:0060294">
    <property type="term" value="P:cilium movement involved in cell motility"/>
    <property type="evidence" value="ECO:0007669"/>
    <property type="project" value="UniProtKB-UniRule"/>
</dbReference>
<gene>
    <name evidence="6" type="ORF">CHIRRI_LOCUS112</name>
</gene>
<dbReference type="InterPro" id="IPR000435">
    <property type="entry name" value="Tektins"/>
</dbReference>
<dbReference type="AlphaFoldDB" id="A0A9N9RIN4"/>
<dbReference type="EMBL" id="OU895877">
    <property type="protein sequence ID" value="CAG9797111.1"/>
    <property type="molecule type" value="Genomic_DNA"/>
</dbReference>
<comment type="similarity">
    <text evidence="1 4">Belongs to the tektin family.</text>
</comment>
<keyword evidence="3 5" id="KW-0175">Coiled coil</keyword>
<dbReference type="PANTHER" id="PTHR19960">
    <property type="entry name" value="TEKTIN"/>
    <property type="match status" value="1"/>
</dbReference>
<evidence type="ECO:0000313" key="6">
    <source>
        <dbReference type="EMBL" id="CAG9797111.1"/>
    </source>
</evidence>
<protein>
    <recommendedName>
        <fullName evidence="4">Tektin</fullName>
    </recommendedName>
</protein>
<reference evidence="6" key="2">
    <citation type="submission" date="2022-10" db="EMBL/GenBank/DDBJ databases">
        <authorList>
            <consortium name="ENA_rothamsted_submissions"/>
            <consortium name="culmorum"/>
            <person name="King R."/>
        </authorList>
    </citation>
    <scope>NUCLEOTIDE SEQUENCE</scope>
</reference>
<dbReference type="PRINTS" id="PR00511">
    <property type="entry name" value="TEKTIN"/>
</dbReference>
<evidence type="ECO:0000256" key="1">
    <source>
        <dbReference type="ARBA" id="ARBA00007209"/>
    </source>
</evidence>
<keyword evidence="4" id="KW-0966">Cell projection</keyword>
<dbReference type="Pfam" id="PF03148">
    <property type="entry name" value="Tektin"/>
    <property type="match status" value="1"/>
</dbReference>
<dbReference type="OrthoDB" id="5788000at2759"/>
<dbReference type="InterPro" id="IPR048256">
    <property type="entry name" value="Tektin-like"/>
</dbReference>
<comment type="subcellular location">
    <subcellularLocation>
        <location evidence="4">Cytoplasm</location>
        <location evidence="4">Cytoskeleton</location>
        <location evidence="4">Cilium axoneme</location>
    </subcellularLocation>
</comment>
<feature type="coiled-coil region" evidence="5">
    <location>
        <begin position="507"/>
        <end position="541"/>
    </location>
</feature>
<dbReference type="GO" id="GO:0005634">
    <property type="term" value="C:nucleus"/>
    <property type="evidence" value="ECO:0007669"/>
    <property type="project" value="TreeGrafter"/>
</dbReference>
<evidence type="ECO:0000256" key="2">
    <source>
        <dbReference type="ARBA" id="ARBA00022490"/>
    </source>
</evidence>
<evidence type="ECO:0000256" key="4">
    <source>
        <dbReference type="RuleBase" id="RU367040"/>
    </source>
</evidence>
<name>A0A9N9RIN4_9DIPT</name>
<evidence type="ECO:0000256" key="5">
    <source>
        <dbReference type="SAM" id="Coils"/>
    </source>
</evidence>
<dbReference type="Proteomes" id="UP001153620">
    <property type="component" value="Chromosome 1"/>
</dbReference>